<organism evidence="1 2">
    <name type="scientific">Danio rerio</name>
    <name type="common">Zebrafish</name>
    <name type="synonym">Brachydanio rerio</name>
    <dbReference type="NCBI Taxonomy" id="7955"/>
    <lineage>
        <taxon>Eukaryota</taxon>
        <taxon>Metazoa</taxon>
        <taxon>Chordata</taxon>
        <taxon>Craniata</taxon>
        <taxon>Vertebrata</taxon>
        <taxon>Euteleostomi</taxon>
        <taxon>Actinopterygii</taxon>
        <taxon>Neopterygii</taxon>
        <taxon>Teleostei</taxon>
        <taxon>Ostariophysi</taxon>
        <taxon>Cypriniformes</taxon>
        <taxon>Danionidae</taxon>
        <taxon>Danioninae</taxon>
        <taxon>Danio</taxon>
    </lineage>
</organism>
<evidence type="ECO:0000313" key="2">
    <source>
        <dbReference type="RefSeq" id="XP_073781380.1"/>
    </source>
</evidence>
<protein>
    <submittedName>
        <fullName evidence="2">Gap junction alpha-9 protein isoform X1</fullName>
    </submittedName>
</protein>
<sequence length="498" mass="55477">MGDWNFLGGILEEVHIHSTMVGKIWLTILFIFRMLVLGVAAEDVWNDEQADFICNTEQPGCRNVCYDKAFPISLIRYWVLQVIFVSSPSLVYMGHALYRLRALEKERQRKKMALRRELEGVDVEMAEVRRKIERELRQIDQGKLNKAPLRGSLLRTYVAHIVTRSAVEVFFMTGQYVLYGFQLNTLYKCEREPCPNAVDCFVSRPTEKSVFMVFMQCIAGISLFLNILEILHLGYKKLKKVILNYYAQLRDDPNDSYYPNKVKKDSVVHQTCIGTSTGRKATIASAPSGYNLHLDRPPDGAAYPPLINPSSAFLPVQGDLPAKNGADEPKYLQNSPTEHNSNSNNTSSDSHSPPCNSVTPPKQDEGEDSVQTLPLHKKGQESKLSESSSHTRESSHASSSMVKKPWKGSAPWNCSTVVEGNGSDSDSLEGSKARCPYSAVRARTSSRSDTKLSRPTSPDSVEESSSESRHSPRASPSHRASLASSSSSRRAAPTDLQI</sequence>
<name>A0AC58HHB3_DANRE</name>
<reference evidence="2" key="1">
    <citation type="submission" date="2025-08" db="UniProtKB">
        <authorList>
            <consortium name="RefSeq"/>
        </authorList>
    </citation>
    <scope>IDENTIFICATION</scope>
    <source>
        <strain evidence="2">Tuebingen</strain>
        <tissue evidence="2">Fibroblasts and whole tissue</tissue>
    </source>
</reference>
<dbReference type="RefSeq" id="XP_073781380.1">
    <property type="nucleotide sequence ID" value="XM_073925279.1"/>
</dbReference>
<dbReference type="Proteomes" id="UP000000437">
    <property type="component" value="Chromosome 16"/>
</dbReference>
<proteinExistence type="predicted"/>
<evidence type="ECO:0000313" key="1">
    <source>
        <dbReference type="Proteomes" id="UP000000437"/>
    </source>
</evidence>
<gene>
    <name evidence="2" type="primary">gja9a</name>
    <name evidence="2" type="synonym">cx55.5</name>
</gene>
<keyword evidence="1" id="KW-1185">Reference proteome</keyword>
<accession>A0AC58HHB3</accession>